<dbReference type="eggNOG" id="COG2303">
    <property type="taxonomic scope" value="Bacteria"/>
</dbReference>
<dbReference type="Proteomes" id="UP000007881">
    <property type="component" value="Chromosome"/>
</dbReference>
<keyword evidence="5" id="KW-0560">Oxidoreductase</keyword>
<dbReference type="SUPFAM" id="SSF51905">
    <property type="entry name" value="FAD/NAD(P)-binding domain"/>
    <property type="match status" value="1"/>
</dbReference>
<evidence type="ECO:0000256" key="2">
    <source>
        <dbReference type="ARBA" id="ARBA00010790"/>
    </source>
</evidence>
<dbReference type="PATRIC" id="fig|1142394.8.peg.2252"/>
<dbReference type="OrthoDB" id="9787779at2"/>
<sequence length="535" mass="59352">MADYDFLIVGAGAGGSAVARTLAKTGKRVLILERGGRLPVEDENWSPDEIVTRGRYRTDEMWLDGKDRELNPHAYYNVGGNTKVYGSVLQRMRERDFEDLPLKEGLSPGWPITYDDIEPFYCLAERMYMIHAGADEDPTEPRRSEPYPFGPFEHEPYIQARADELQKLGFHPIHNPLSLNRDEEDPGARPCIRCQTCDPFPCKLHAKCDAETVGINPALVEGEGRVELWEHARVLRLLPAAGGKRCRGVWVRRAGHEPEEVTADQVVLSCGAINSAALMLASRCDAWPAGAGNGNDLVGRGLMKHNHSALLAIGYTPNTTVFQKTLAFHDYYFGSEEHDYPLGTVQLTGKAPWQRLKAFSNGPVPDEVLKYDAAHCINWWMTSEDLPVPENRVTVTDAGRLKVSFKSTNMSAHEDFLALWQKQLRRCGYDRFWLKTMGLDTVWHQAGTCPMGDDPATSVLDSDCRSHGVENLLVVDSAFMPSMGATNLTLTIVANALRVAAKLAGQPLELPRRQPADATLKLMELSVAGERVAAV</sequence>
<keyword evidence="3" id="KW-0285">Flavoprotein</keyword>
<dbReference type="InterPro" id="IPR036188">
    <property type="entry name" value="FAD/NAD-bd_sf"/>
</dbReference>
<evidence type="ECO:0000256" key="4">
    <source>
        <dbReference type="ARBA" id="ARBA00022827"/>
    </source>
</evidence>
<comment type="cofactor">
    <cofactor evidence="1">
        <name>FAD</name>
        <dbReference type="ChEBI" id="CHEBI:57692"/>
    </cofactor>
</comment>
<dbReference type="AlphaFoldDB" id="I0IGF2"/>
<dbReference type="KEGG" id="phm:PSMK_21810"/>
<dbReference type="Pfam" id="PF13450">
    <property type="entry name" value="NAD_binding_8"/>
    <property type="match status" value="1"/>
</dbReference>
<gene>
    <name evidence="8" type="ordered locus">PSMK_21810</name>
</gene>
<evidence type="ECO:0000313" key="9">
    <source>
        <dbReference type="Proteomes" id="UP000007881"/>
    </source>
</evidence>
<dbReference type="InterPro" id="IPR000172">
    <property type="entry name" value="GMC_OxRdtase_N"/>
</dbReference>
<organism evidence="8 9">
    <name type="scientific">Phycisphaera mikurensis (strain NBRC 102666 / KCTC 22515 / FYK2301M01)</name>
    <dbReference type="NCBI Taxonomy" id="1142394"/>
    <lineage>
        <taxon>Bacteria</taxon>
        <taxon>Pseudomonadati</taxon>
        <taxon>Planctomycetota</taxon>
        <taxon>Phycisphaerae</taxon>
        <taxon>Phycisphaerales</taxon>
        <taxon>Phycisphaeraceae</taxon>
        <taxon>Phycisphaera</taxon>
    </lineage>
</organism>
<evidence type="ECO:0000256" key="3">
    <source>
        <dbReference type="ARBA" id="ARBA00022630"/>
    </source>
</evidence>
<dbReference type="EMBL" id="AP012338">
    <property type="protein sequence ID" value="BAM04340.1"/>
    <property type="molecule type" value="Genomic_DNA"/>
</dbReference>
<dbReference type="STRING" id="1142394.PSMK_21810"/>
<evidence type="ECO:0000259" key="6">
    <source>
        <dbReference type="Pfam" id="PF00732"/>
    </source>
</evidence>
<dbReference type="InterPro" id="IPR007867">
    <property type="entry name" value="GMC_OxRtase_C"/>
</dbReference>
<keyword evidence="4" id="KW-0274">FAD</keyword>
<dbReference type="PRINTS" id="PR00411">
    <property type="entry name" value="PNDRDTASEI"/>
</dbReference>
<name>I0IGF2_PHYMF</name>
<reference evidence="8 9" key="1">
    <citation type="submission" date="2012-02" db="EMBL/GenBank/DDBJ databases">
        <title>Complete genome sequence of Phycisphaera mikurensis NBRC 102666.</title>
        <authorList>
            <person name="Ankai A."/>
            <person name="Hosoyama A."/>
            <person name="Terui Y."/>
            <person name="Sekine M."/>
            <person name="Fukai R."/>
            <person name="Kato Y."/>
            <person name="Nakamura S."/>
            <person name="Yamada-Narita S."/>
            <person name="Kawakoshi A."/>
            <person name="Fukunaga Y."/>
            <person name="Yamazaki S."/>
            <person name="Fujita N."/>
        </authorList>
    </citation>
    <scope>NUCLEOTIDE SEQUENCE [LARGE SCALE GENOMIC DNA]</scope>
    <source>
        <strain evidence="9">NBRC 102666 / KCTC 22515 / FYK2301M01</strain>
    </source>
</reference>
<dbReference type="Pfam" id="PF05199">
    <property type="entry name" value="GMC_oxred_C"/>
    <property type="match status" value="1"/>
</dbReference>
<comment type="similarity">
    <text evidence="2">Belongs to the GMC oxidoreductase family.</text>
</comment>
<evidence type="ECO:0000256" key="5">
    <source>
        <dbReference type="ARBA" id="ARBA00023002"/>
    </source>
</evidence>
<protein>
    <submittedName>
        <fullName evidence="8">Putative oxidoreductase</fullName>
    </submittedName>
</protein>
<accession>I0IGF2</accession>
<evidence type="ECO:0000256" key="1">
    <source>
        <dbReference type="ARBA" id="ARBA00001974"/>
    </source>
</evidence>
<dbReference type="GO" id="GO:0050660">
    <property type="term" value="F:flavin adenine dinucleotide binding"/>
    <property type="evidence" value="ECO:0007669"/>
    <property type="project" value="InterPro"/>
</dbReference>
<dbReference type="Pfam" id="PF00732">
    <property type="entry name" value="GMC_oxred_N"/>
    <property type="match status" value="1"/>
</dbReference>
<feature type="domain" description="Glucose-methanol-choline oxidoreductase N-terminal" evidence="6">
    <location>
        <begin position="191"/>
        <end position="305"/>
    </location>
</feature>
<feature type="domain" description="Glucose-methanol-choline oxidoreductase C-terminal" evidence="7">
    <location>
        <begin position="433"/>
        <end position="496"/>
    </location>
</feature>
<dbReference type="InterPro" id="IPR051473">
    <property type="entry name" value="P2Ox-like"/>
</dbReference>
<proteinExistence type="inferred from homology"/>
<dbReference type="RefSeq" id="WP_014437558.1">
    <property type="nucleotide sequence ID" value="NC_017080.1"/>
</dbReference>
<evidence type="ECO:0000313" key="8">
    <source>
        <dbReference type="EMBL" id="BAM04340.1"/>
    </source>
</evidence>
<dbReference type="HOGENOM" id="CLU_008878_4_2_0"/>
<dbReference type="GO" id="GO:0016614">
    <property type="term" value="F:oxidoreductase activity, acting on CH-OH group of donors"/>
    <property type="evidence" value="ECO:0007669"/>
    <property type="project" value="InterPro"/>
</dbReference>
<dbReference type="PANTHER" id="PTHR42784:SF1">
    <property type="entry name" value="PYRANOSE 2-OXIDASE"/>
    <property type="match status" value="1"/>
</dbReference>
<evidence type="ECO:0000259" key="7">
    <source>
        <dbReference type="Pfam" id="PF05199"/>
    </source>
</evidence>
<dbReference type="PANTHER" id="PTHR42784">
    <property type="entry name" value="PYRANOSE 2-OXIDASE"/>
    <property type="match status" value="1"/>
</dbReference>
<dbReference type="Gene3D" id="3.50.50.60">
    <property type="entry name" value="FAD/NAD(P)-binding domain"/>
    <property type="match status" value="2"/>
</dbReference>
<keyword evidence="9" id="KW-1185">Reference proteome</keyword>